<protein>
    <submittedName>
        <fullName evidence="2">Uncharacterized protein</fullName>
    </submittedName>
</protein>
<dbReference type="Proteomes" id="UP000283993">
    <property type="component" value="Unassembled WGS sequence"/>
</dbReference>
<accession>A0A423PQJ0</accession>
<dbReference type="EMBL" id="AYKH01000012">
    <property type="protein sequence ID" value="ROO27860.1"/>
    <property type="molecule type" value="Genomic_DNA"/>
</dbReference>
<gene>
    <name evidence="2" type="ORF">SAOR_07865</name>
</gene>
<comment type="caution">
    <text evidence="2">The sequence shown here is derived from an EMBL/GenBank/DDBJ whole genome shotgun (WGS) entry which is preliminary data.</text>
</comment>
<proteinExistence type="predicted"/>
<keyword evidence="3" id="KW-1185">Reference proteome</keyword>
<reference evidence="2 3" key="1">
    <citation type="submission" date="2013-10" db="EMBL/GenBank/DDBJ databases">
        <title>Salinisphaera orenii MK-B5 Genome Sequencing.</title>
        <authorList>
            <person name="Lai Q."/>
            <person name="Li C."/>
            <person name="Shao Z."/>
        </authorList>
    </citation>
    <scope>NUCLEOTIDE SEQUENCE [LARGE SCALE GENOMIC DNA]</scope>
    <source>
        <strain evidence="2 3">MK-B5</strain>
    </source>
</reference>
<organism evidence="2 3">
    <name type="scientific">Salinisphaera orenii MK-B5</name>
    <dbReference type="NCBI Taxonomy" id="856730"/>
    <lineage>
        <taxon>Bacteria</taxon>
        <taxon>Pseudomonadati</taxon>
        <taxon>Pseudomonadota</taxon>
        <taxon>Gammaproteobacteria</taxon>
        <taxon>Salinisphaerales</taxon>
        <taxon>Salinisphaeraceae</taxon>
        <taxon>Salinisphaera</taxon>
    </lineage>
</organism>
<evidence type="ECO:0000313" key="2">
    <source>
        <dbReference type="EMBL" id="ROO27860.1"/>
    </source>
</evidence>
<evidence type="ECO:0000313" key="3">
    <source>
        <dbReference type="Proteomes" id="UP000283993"/>
    </source>
</evidence>
<feature type="region of interest" description="Disordered" evidence="1">
    <location>
        <begin position="1"/>
        <end position="32"/>
    </location>
</feature>
<evidence type="ECO:0000256" key="1">
    <source>
        <dbReference type="SAM" id="MobiDB-lite"/>
    </source>
</evidence>
<name>A0A423PQJ0_9GAMM</name>
<feature type="compositionally biased region" description="Basic and acidic residues" evidence="1">
    <location>
        <begin position="18"/>
        <end position="27"/>
    </location>
</feature>
<sequence length="58" mass="6130">MPSVLGFERSGPAISVRDGVRPDDDRPIIGPRSGFRLSELAAAMLDEPGPAPNLPDTD</sequence>
<dbReference type="AlphaFoldDB" id="A0A423PQJ0"/>